<dbReference type="SUPFAM" id="SSF47413">
    <property type="entry name" value="lambda repressor-like DNA-binding domains"/>
    <property type="match status" value="1"/>
</dbReference>
<evidence type="ECO:0000259" key="5">
    <source>
        <dbReference type="PROSITE" id="PS50943"/>
    </source>
</evidence>
<protein>
    <recommendedName>
        <fullName evidence="5">HTH cro/C1-type domain-containing protein</fullName>
    </recommendedName>
</protein>
<dbReference type="InterPro" id="IPR011990">
    <property type="entry name" value="TPR-like_helical_dom_sf"/>
</dbReference>
<evidence type="ECO:0000313" key="6">
    <source>
        <dbReference type="EMBL" id="OLF15118.1"/>
    </source>
</evidence>
<keyword evidence="3" id="KW-0677">Repeat</keyword>
<comment type="subcellular location">
    <subcellularLocation>
        <location evidence="1">Cytoplasm</location>
    </subcellularLocation>
</comment>
<dbReference type="InterPro" id="IPR027417">
    <property type="entry name" value="P-loop_NTPase"/>
</dbReference>
<dbReference type="PROSITE" id="PS50005">
    <property type="entry name" value="TPR"/>
    <property type="match status" value="1"/>
</dbReference>
<dbReference type="Gene3D" id="1.10.260.40">
    <property type="entry name" value="lambda repressor-like DNA-binding domains"/>
    <property type="match status" value="1"/>
</dbReference>
<evidence type="ECO:0000256" key="2">
    <source>
        <dbReference type="ARBA" id="ARBA00022490"/>
    </source>
</evidence>
<feature type="repeat" description="TPR" evidence="4">
    <location>
        <begin position="584"/>
        <end position="617"/>
    </location>
</feature>
<dbReference type="SUPFAM" id="SSF48452">
    <property type="entry name" value="TPR-like"/>
    <property type="match status" value="2"/>
</dbReference>
<dbReference type="GO" id="GO:0001965">
    <property type="term" value="F:G-protein alpha-subunit binding"/>
    <property type="evidence" value="ECO:0007669"/>
    <property type="project" value="TreeGrafter"/>
</dbReference>
<name>A0A1Q8CL87_9PSEU</name>
<dbReference type="PANTHER" id="PTHR45954:SF1">
    <property type="entry name" value="LD33695P"/>
    <property type="match status" value="1"/>
</dbReference>
<dbReference type="InterPro" id="IPR019734">
    <property type="entry name" value="TPR_rpt"/>
</dbReference>
<dbReference type="InterPro" id="IPR010982">
    <property type="entry name" value="Lambda_DNA-bd_dom_sf"/>
</dbReference>
<dbReference type="GO" id="GO:0003677">
    <property type="term" value="F:DNA binding"/>
    <property type="evidence" value="ECO:0007669"/>
    <property type="project" value="InterPro"/>
</dbReference>
<dbReference type="PANTHER" id="PTHR45954">
    <property type="entry name" value="LD33695P"/>
    <property type="match status" value="1"/>
</dbReference>
<dbReference type="STRING" id="1912961.BU204_23935"/>
<dbReference type="Proteomes" id="UP000185596">
    <property type="component" value="Unassembled WGS sequence"/>
</dbReference>
<proteinExistence type="predicted"/>
<dbReference type="AlphaFoldDB" id="A0A1Q8CL87"/>
<dbReference type="PROSITE" id="PS50943">
    <property type="entry name" value="HTH_CROC1"/>
    <property type="match status" value="1"/>
</dbReference>
<dbReference type="SUPFAM" id="SSF52540">
    <property type="entry name" value="P-loop containing nucleoside triphosphate hydrolases"/>
    <property type="match status" value="1"/>
</dbReference>
<feature type="domain" description="HTH cro/C1-type" evidence="5">
    <location>
        <begin position="15"/>
        <end position="70"/>
    </location>
</feature>
<evidence type="ECO:0000256" key="3">
    <source>
        <dbReference type="ARBA" id="ARBA00022737"/>
    </source>
</evidence>
<dbReference type="Gene3D" id="3.40.50.300">
    <property type="entry name" value="P-loop containing nucleotide triphosphate hydrolases"/>
    <property type="match status" value="1"/>
</dbReference>
<dbReference type="Gene3D" id="1.25.40.10">
    <property type="entry name" value="Tetratricopeptide repeat domain"/>
    <property type="match status" value="2"/>
</dbReference>
<dbReference type="GO" id="GO:0043531">
    <property type="term" value="F:ADP binding"/>
    <property type="evidence" value="ECO:0007669"/>
    <property type="project" value="InterPro"/>
</dbReference>
<sequence length="830" mass="89049">MVRLVRGRGVFGETVRACRRRLGLTQEEVAARTGVSVRTVRGIETGRIERPRAGTVRLLADVFDLGAAERDSFLGLALEDRGAPGGERRRPAPAQLPADIPDFTGRAENLRLLTERLATAPGAAAVITGTAGIGKTALAVHWAHQVRDRFPDGQLYADLRGYDPDQPVAATDVLARFLTALGLAGPEVPLDADERAARYRTEVADRRMLVVLDNASTVDQVRPLLPGTPSCAVVVTSRDSLGGLVVVHGARRLDLDLLPEPDAVTLLRRLVGPAVDAEPDAAAELVHQCARLPLALRIAAELVAARSGASLRALVAELADQQRRLTLLDAGDDQRAAVRSVFSWSIRHLPTDAAETFRLLGLHPGPDVDVHAVAALTDAGLDRAHGTLALLARAHLVHLVRPGRYGMHDLLRAYALELASAGVAAEDRRAAVERLLDYYLSTAGAAMSSLYPAEAHRRPPVPAARTPAPPVAEPDAARAWLDAERPCLTAVVAHAATHGWAERSVRLSMTLFRYAAGGHPLFGLAIHRHARAAAHATDDLSGEAETVNSLGGTHIQLGLYGLAAEYFAEAGELFRRAGNRVGEARTLTNLGHVEERLGRYEAALRHLEQALALFREVGDRAGETRTLGGVGNVEQRLRRDGPADRHLRQALALACGTADRGSEASILHILGAMATRLGRHDEAGEHLCRALALYRRLGDRAGEGWTLDCQGTLHTRRGDPDVAAEHHREALALFRETGERDGEAWARNGLGEADHLAGRHREALTHHTAALDIAVDIGVRDQQARAHTGLGHAHRALDEQADARRHHDRAVALLGDLGVPEVDGLGRSPA</sequence>
<evidence type="ECO:0000256" key="1">
    <source>
        <dbReference type="ARBA" id="ARBA00004496"/>
    </source>
</evidence>
<dbReference type="Pfam" id="PF13424">
    <property type="entry name" value="TPR_12"/>
    <property type="match status" value="3"/>
</dbReference>
<dbReference type="SMART" id="SM00028">
    <property type="entry name" value="TPR"/>
    <property type="match status" value="6"/>
</dbReference>
<comment type="caution">
    <text evidence="6">The sequence shown here is derived from an EMBL/GenBank/DDBJ whole genome shotgun (WGS) entry which is preliminary data.</text>
</comment>
<dbReference type="CDD" id="cd00093">
    <property type="entry name" value="HTH_XRE"/>
    <property type="match status" value="1"/>
</dbReference>
<dbReference type="RefSeq" id="WP_075127978.1">
    <property type="nucleotide sequence ID" value="NZ_MSIE01000045.1"/>
</dbReference>
<dbReference type="PRINTS" id="PR00364">
    <property type="entry name" value="DISEASERSIST"/>
</dbReference>
<dbReference type="EMBL" id="MSIE01000045">
    <property type="protein sequence ID" value="OLF15118.1"/>
    <property type="molecule type" value="Genomic_DNA"/>
</dbReference>
<dbReference type="SMART" id="SM00530">
    <property type="entry name" value="HTH_XRE"/>
    <property type="match status" value="1"/>
</dbReference>
<dbReference type="InterPro" id="IPR001387">
    <property type="entry name" value="Cro/C1-type_HTH"/>
</dbReference>
<keyword evidence="4" id="KW-0802">TPR repeat</keyword>
<reference evidence="6 7" key="1">
    <citation type="submission" date="2016-12" db="EMBL/GenBank/DDBJ databases">
        <title>The draft genome sequence of Actinophytocola sp. 11-183.</title>
        <authorList>
            <person name="Wang W."/>
            <person name="Yuan L."/>
        </authorList>
    </citation>
    <scope>NUCLEOTIDE SEQUENCE [LARGE SCALE GENOMIC DNA]</scope>
    <source>
        <strain evidence="6 7">11-183</strain>
    </source>
</reference>
<evidence type="ECO:0000256" key="4">
    <source>
        <dbReference type="PROSITE-ProRule" id="PRU00339"/>
    </source>
</evidence>
<gene>
    <name evidence="6" type="ORF">BU204_23935</name>
</gene>
<evidence type="ECO:0000313" key="7">
    <source>
        <dbReference type="Proteomes" id="UP000185596"/>
    </source>
</evidence>
<dbReference type="GO" id="GO:0005938">
    <property type="term" value="C:cell cortex"/>
    <property type="evidence" value="ECO:0007669"/>
    <property type="project" value="TreeGrafter"/>
</dbReference>
<dbReference type="InterPro" id="IPR052386">
    <property type="entry name" value="GPSM"/>
</dbReference>
<accession>A0A1Q8CL87</accession>
<dbReference type="Pfam" id="PF13560">
    <property type="entry name" value="HTH_31"/>
    <property type="match status" value="1"/>
</dbReference>
<organism evidence="6 7">
    <name type="scientific">Actinophytocola xanthii</name>
    <dbReference type="NCBI Taxonomy" id="1912961"/>
    <lineage>
        <taxon>Bacteria</taxon>
        <taxon>Bacillati</taxon>
        <taxon>Actinomycetota</taxon>
        <taxon>Actinomycetes</taxon>
        <taxon>Pseudonocardiales</taxon>
        <taxon>Pseudonocardiaceae</taxon>
    </lineage>
</organism>
<dbReference type="GO" id="GO:0005092">
    <property type="term" value="F:GDP-dissociation inhibitor activity"/>
    <property type="evidence" value="ECO:0007669"/>
    <property type="project" value="TreeGrafter"/>
</dbReference>
<keyword evidence="7" id="KW-1185">Reference proteome</keyword>
<keyword evidence="2" id="KW-0963">Cytoplasm</keyword>
<dbReference type="OrthoDB" id="7628974at2"/>